<name>A0A6M4A6J3_9BURK</name>
<reference evidence="1 2" key="1">
    <citation type="journal article" date="2019" name="Int. J. Syst. Evol. Microbiol.">
        <title>Undibacterium piscinae sp. nov., isolated from Korean shiner intestine.</title>
        <authorList>
            <person name="Lee S.Y."/>
            <person name="Kang W."/>
            <person name="Kim P.S."/>
            <person name="Kim H.S."/>
            <person name="Sung H."/>
            <person name="Shin N.R."/>
            <person name="Whon T.W."/>
            <person name="Yun J.H."/>
            <person name="Lee J.Y."/>
            <person name="Lee J.Y."/>
            <person name="Jung M.J."/>
            <person name="Jeong Y.S."/>
            <person name="Tak E.J."/>
            <person name="Han J.E."/>
            <person name="Hyun D.W."/>
            <person name="Kang M.S."/>
            <person name="Lee K.E."/>
            <person name="Lee B.H."/>
            <person name="Bae J.W."/>
        </authorList>
    </citation>
    <scope>NUCLEOTIDE SEQUENCE [LARGE SCALE GENOMIC DNA]</scope>
    <source>
        <strain evidence="1 2">S11R28</strain>
    </source>
</reference>
<dbReference type="Proteomes" id="UP000274350">
    <property type="component" value="Chromosome"/>
</dbReference>
<gene>
    <name evidence="1" type="ORF">EJG51_011265</name>
</gene>
<dbReference type="KEGG" id="upi:EJG51_011265"/>
<dbReference type="AlphaFoldDB" id="A0A6M4A6J3"/>
<evidence type="ECO:0000313" key="1">
    <source>
        <dbReference type="EMBL" id="QJQ06340.1"/>
    </source>
</evidence>
<proteinExistence type="predicted"/>
<accession>A0A6M4A6J3</accession>
<dbReference type="EMBL" id="CP051152">
    <property type="protein sequence ID" value="QJQ06340.1"/>
    <property type="molecule type" value="Genomic_DNA"/>
</dbReference>
<evidence type="ECO:0000313" key="2">
    <source>
        <dbReference type="Proteomes" id="UP000274350"/>
    </source>
</evidence>
<keyword evidence="2" id="KW-1185">Reference proteome</keyword>
<protein>
    <submittedName>
        <fullName evidence="1">Uncharacterized protein</fullName>
    </submittedName>
</protein>
<organism evidence="1 2">
    <name type="scientific">Undibacterium piscinae</name>
    <dbReference type="NCBI Taxonomy" id="2495591"/>
    <lineage>
        <taxon>Bacteria</taxon>
        <taxon>Pseudomonadati</taxon>
        <taxon>Pseudomonadota</taxon>
        <taxon>Betaproteobacteria</taxon>
        <taxon>Burkholderiales</taxon>
        <taxon>Oxalobacteraceae</taxon>
        <taxon>Undibacterium</taxon>
    </lineage>
</organism>
<sequence>MAAAGLPERMQDKSSLVMKTKQETVHVGFSKKFEELHPELKKFRLLFDAINK</sequence>